<evidence type="ECO:0000313" key="3">
    <source>
        <dbReference type="Proteomes" id="UP001634394"/>
    </source>
</evidence>
<gene>
    <name evidence="2" type="ORF">ACJMK2_029579</name>
</gene>
<organism evidence="2 3">
    <name type="scientific">Sinanodonta woodiana</name>
    <name type="common">Chinese pond mussel</name>
    <name type="synonym">Anodonta woodiana</name>
    <dbReference type="NCBI Taxonomy" id="1069815"/>
    <lineage>
        <taxon>Eukaryota</taxon>
        <taxon>Metazoa</taxon>
        <taxon>Spiralia</taxon>
        <taxon>Lophotrochozoa</taxon>
        <taxon>Mollusca</taxon>
        <taxon>Bivalvia</taxon>
        <taxon>Autobranchia</taxon>
        <taxon>Heteroconchia</taxon>
        <taxon>Palaeoheterodonta</taxon>
        <taxon>Unionida</taxon>
        <taxon>Unionoidea</taxon>
        <taxon>Unionidae</taxon>
        <taxon>Unioninae</taxon>
        <taxon>Sinanodonta</taxon>
    </lineage>
</organism>
<comment type="caution">
    <text evidence="2">The sequence shown here is derived from an EMBL/GenBank/DDBJ whole genome shotgun (WGS) entry which is preliminary data.</text>
</comment>
<name>A0ABD3XE86_SINWO</name>
<evidence type="ECO:0000313" key="2">
    <source>
        <dbReference type="EMBL" id="KAL3883297.1"/>
    </source>
</evidence>
<evidence type="ECO:0000256" key="1">
    <source>
        <dbReference type="SAM" id="MobiDB-lite"/>
    </source>
</evidence>
<dbReference type="AlphaFoldDB" id="A0ABD3XE86"/>
<feature type="compositionally biased region" description="Basic and acidic residues" evidence="1">
    <location>
        <begin position="113"/>
        <end position="142"/>
    </location>
</feature>
<sequence length="148" mass="17386">MWRDKQLINMTTPIVQDQWKAILTPNKTGVRSPFKTQALIRVYNPYELRQAEQDETQKLREDLMIPLKASTPIWKRRTNIKRKATSSSPSYDEQNTTHEKGNDVSLSDLLDEKEEKTQKKSDKCVPTENGNKSEVREEEIRTKPRRTR</sequence>
<reference evidence="2 3" key="1">
    <citation type="submission" date="2024-11" db="EMBL/GenBank/DDBJ databases">
        <title>Chromosome-level genome assembly of the freshwater bivalve Anodonta woodiana.</title>
        <authorList>
            <person name="Chen X."/>
        </authorList>
    </citation>
    <scope>NUCLEOTIDE SEQUENCE [LARGE SCALE GENOMIC DNA]</scope>
    <source>
        <strain evidence="2">MN2024</strain>
        <tissue evidence="2">Gills</tissue>
    </source>
</reference>
<proteinExistence type="predicted"/>
<accession>A0ABD3XE86</accession>
<dbReference type="Proteomes" id="UP001634394">
    <property type="component" value="Unassembled WGS sequence"/>
</dbReference>
<dbReference type="EMBL" id="JBJQND010000003">
    <property type="protein sequence ID" value="KAL3883297.1"/>
    <property type="molecule type" value="Genomic_DNA"/>
</dbReference>
<feature type="region of interest" description="Disordered" evidence="1">
    <location>
        <begin position="76"/>
        <end position="148"/>
    </location>
</feature>
<protein>
    <submittedName>
        <fullName evidence="2">Uncharacterized protein</fullName>
    </submittedName>
</protein>
<keyword evidence="3" id="KW-1185">Reference proteome</keyword>
<feature type="compositionally biased region" description="Polar residues" evidence="1">
    <location>
        <begin position="85"/>
        <end position="94"/>
    </location>
</feature>